<comment type="caution">
    <text evidence="2">The sequence shown here is derived from an EMBL/GenBank/DDBJ whole genome shotgun (WGS) entry which is preliminary data.</text>
</comment>
<reference evidence="2 3" key="1">
    <citation type="submission" date="2019-01" db="EMBL/GenBank/DDBJ databases">
        <title>Coherence of Microcystis species and biogeography revealed through population genomics.</title>
        <authorList>
            <person name="Perez-Carrascal O.M."/>
            <person name="Terrat Y."/>
            <person name="Giani A."/>
            <person name="Fortin N."/>
            <person name="Tromas N."/>
            <person name="Shapiro B.J."/>
        </authorList>
    </citation>
    <scope>NUCLEOTIDE SEQUENCE [LARGE SCALE GENOMIC DNA]</scope>
    <source>
        <strain evidence="2">Ma_SC_T_19800800_S464</strain>
    </source>
</reference>
<organism evidence="2 3">
    <name type="scientific">Microcystis aeruginosa Ma_SC_T_19800800_S464</name>
    <dbReference type="NCBI Taxonomy" id="2486257"/>
    <lineage>
        <taxon>Bacteria</taxon>
        <taxon>Bacillati</taxon>
        <taxon>Cyanobacteriota</taxon>
        <taxon>Cyanophyceae</taxon>
        <taxon>Oscillatoriophycideae</taxon>
        <taxon>Chroococcales</taxon>
        <taxon>Microcystaceae</taxon>
        <taxon>Microcystis</taxon>
    </lineage>
</organism>
<evidence type="ECO:0000313" key="3">
    <source>
        <dbReference type="Proteomes" id="UP000319313"/>
    </source>
</evidence>
<dbReference type="PROSITE" id="PS00639">
    <property type="entry name" value="THIOL_PROTEASE_HIS"/>
    <property type="match status" value="1"/>
</dbReference>
<dbReference type="GO" id="GO:0008234">
    <property type="term" value="F:cysteine-type peptidase activity"/>
    <property type="evidence" value="ECO:0007669"/>
    <property type="project" value="InterPro"/>
</dbReference>
<dbReference type="InterPro" id="IPR000668">
    <property type="entry name" value="Peptidase_C1A_C"/>
</dbReference>
<dbReference type="GO" id="GO:0006508">
    <property type="term" value="P:proteolysis"/>
    <property type="evidence" value="ECO:0007669"/>
    <property type="project" value="UniProtKB-KW"/>
</dbReference>
<dbReference type="AlphaFoldDB" id="A0A552DGM6"/>
<dbReference type="InterPro" id="IPR038765">
    <property type="entry name" value="Papain-like_cys_pep_sf"/>
</dbReference>
<dbReference type="InterPro" id="IPR025660">
    <property type="entry name" value="Pept_his_AS"/>
</dbReference>
<dbReference type="CDD" id="cd02619">
    <property type="entry name" value="Peptidase_C1"/>
    <property type="match status" value="1"/>
</dbReference>
<gene>
    <name evidence="2" type="ORF">EWV81_20500</name>
</gene>
<dbReference type="SMART" id="SM00645">
    <property type="entry name" value="Pept_C1"/>
    <property type="match status" value="1"/>
</dbReference>
<keyword evidence="2" id="KW-0378">Hydrolase</keyword>
<dbReference type="Gene3D" id="3.90.70.10">
    <property type="entry name" value="Cysteine proteinases"/>
    <property type="match status" value="1"/>
</dbReference>
<keyword evidence="2" id="KW-0645">Protease</keyword>
<protein>
    <submittedName>
        <fullName evidence="2">Cysteine protease</fullName>
    </submittedName>
</protein>
<proteinExistence type="predicted"/>
<name>A0A552DGM6_MICAE</name>
<dbReference type="Pfam" id="PF00112">
    <property type="entry name" value="Peptidase_C1"/>
    <property type="match status" value="1"/>
</dbReference>
<dbReference type="EMBL" id="SFBL01000200">
    <property type="protein sequence ID" value="TRU21294.1"/>
    <property type="molecule type" value="Genomic_DNA"/>
</dbReference>
<sequence>MSETFVIPAMGWLPDYPDIRDLTPESEVIVPRLRALGQLPVKAMLAQVGAEAPVTALPASVDLRPWCSPIEDQKDIGSCTAHAGVGLVEYFERRAFGKHLDASRLFLYKVTRNLLHWTGDTGAFLRTTMYALTLFGVPPEEYYLYNTPDYDKEPPAFCYAFAQSFQAISYYRLDPPGTARDALLARIKTELSKGLPSMFGFTVYSSISQGNTTGKIPYPTRGERVEGGHAIDAVGYDDNLKIKNTNPGGIETTGALLIRNSWGTRWGSAGYGWLPYKYVLDGLATDWWSLIKSEWVDTGQFG</sequence>
<evidence type="ECO:0000313" key="2">
    <source>
        <dbReference type="EMBL" id="TRU21294.1"/>
    </source>
</evidence>
<dbReference type="SUPFAM" id="SSF54001">
    <property type="entry name" value="Cysteine proteinases"/>
    <property type="match status" value="1"/>
</dbReference>
<feature type="domain" description="Peptidase C1A papain C-terminal" evidence="1">
    <location>
        <begin position="57"/>
        <end position="280"/>
    </location>
</feature>
<dbReference type="Proteomes" id="UP000319313">
    <property type="component" value="Unassembled WGS sequence"/>
</dbReference>
<evidence type="ECO:0000259" key="1">
    <source>
        <dbReference type="SMART" id="SM00645"/>
    </source>
</evidence>
<accession>A0A552DGM6</accession>